<sequence>MSLISAQHRWFERCIIPIWFGNSEILRYICIRSRLGHRAKLSLNPLSVRCLPKRAQCELKPLAVSIGNHQDGPFQDAISHRGAGFDPAPFYTTRARWLPTVEVLD</sequence>
<accession>A0A0H5QIK3</accession>
<protein>
    <submittedName>
        <fullName evidence="1">Uncharacterized protein</fullName>
    </submittedName>
</protein>
<organism evidence="1">
    <name type="scientific">Spongospora subterranea</name>
    <dbReference type="NCBI Taxonomy" id="70186"/>
    <lineage>
        <taxon>Eukaryota</taxon>
        <taxon>Sar</taxon>
        <taxon>Rhizaria</taxon>
        <taxon>Endomyxa</taxon>
        <taxon>Phytomyxea</taxon>
        <taxon>Plasmodiophorida</taxon>
        <taxon>Plasmodiophoridae</taxon>
        <taxon>Spongospora</taxon>
    </lineage>
</organism>
<reference evidence="1" key="1">
    <citation type="submission" date="2015-04" db="EMBL/GenBank/DDBJ databases">
        <title>The genome sequence of the plant pathogenic Rhizarian Plasmodiophora brassicae reveals insights in its biotrophic life cycle and the origin of chitin synthesis.</title>
        <authorList>
            <person name="Schwelm A."/>
            <person name="Fogelqvist J."/>
            <person name="Knaust A."/>
            <person name="Julke S."/>
            <person name="Lilja T."/>
            <person name="Dhandapani V."/>
            <person name="Bonilla-Rosso G."/>
            <person name="Karlsson M."/>
            <person name="Shevchenko A."/>
            <person name="Choi S.R."/>
            <person name="Kim H.G."/>
            <person name="Park J.Y."/>
            <person name="Lim Y.P."/>
            <person name="Ludwig-Muller J."/>
            <person name="Dixelius C."/>
        </authorList>
    </citation>
    <scope>NUCLEOTIDE SEQUENCE</scope>
    <source>
        <tissue evidence="1">Potato root galls</tissue>
    </source>
</reference>
<dbReference type="AlphaFoldDB" id="A0A0H5QIK3"/>
<proteinExistence type="predicted"/>
<dbReference type="EMBL" id="HACM01001463">
    <property type="protein sequence ID" value="CRZ01905.1"/>
    <property type="molecule type" value="Transcribed_RNA"/>
</dbReference>
<name>A0A0H5QIK3_9EUKA</name>
<evidence type="ECO:0000313" key="1">
    <source>
        <dbReference type="EMBL" id="CRZ01905.1"/>
    </source>
</evidence>